<reference evidence="2 3" key="1">
    <citation type="submission" date="2024-07" db="EMBL/GenBank/DDBJ databases">
        <title>Description of Labrys sedimenti sp. nov., isolated from a diclofenac-degrading enrichment culture.</title>
        <authorList>
            <person name="Tancsics A."/>
            <person name="Csepanyi A."/>
        </authorList>
    </citation>
    <scope>NUCLEOTIDE SEQUENCE [LARGE SCALE GENOMIC DNA]</scope>
    <source>
        <strain evidence="2 3">LMG 23578</strain>
    </source>
</reference>
<accession>A0ABV3PVV7</accession>
<protein>
    <submittedName>
        <fullName evidence="2">Uncharacterized protein</fullName>
    </submittedName>
</protein>
<evidence type="ECO:0000313" key="3">
    <source>
        <dbReference type="Proteomes" id="UP001555786"/>
    </source>
</evidence>
<feature type="chain" id="PRO_5047458652" evidence="1">
    <location>
        <begin position="24"/>
        <end position="232"/>
    </location>
</feature>
<proteinExistence type="predicted"/>
<gene>
    <name evidence="2" type="ORF">ABXS05_29995</name>
</gene>
<keyword evidence="3" id="KW-1185">Reference proteome</keyword>
<evidence type="ECO:0000313" key="2">
    <source>
        <dbReference type="EMBL" id="MEW9309817.1"/>
    </source>
</evidence>
<organism evidence="2 3">
    <name type="scientific">Labrys neptuniae</name>
    <dbReference type="NCBI Taxonomy" id="376174"/>
    <lineage>
        <taxon>Bacteria</taxon>
        <taxon>Pseudomonadati</taxon>
        <taxon>Pseudomonadota</taxon>
        <taxon>Alphaproteobacteria</taxon>
        <taxon>Hyphomicrobiales</taxon>
        <taxon>Xanthobacteraceae</taxon>
        <taxon>Labrys</taxon>
    </lineage>
</organism>
<evidence type="ECO:0000256" key="1">
    <source>
        <dbReference type="SAM" id="SignalP"/>
    </source>
</evidence>
<keyword evidence="1" id="KW-0732">Signal</keyword>
<name>A0ABV3PVV7_9HYPH</name>
<dbReference type="Proteomes" id="UP001555786">
    <property type="component" value="Unassembled WGS sequence"/>
</dbReference>
<comment type="caution">
    <text evidence="2">The sequence shown here is derived from an EMBL/GenBank/DDBJ whole genome shotgun (WGS) entry which is preliminary data.</text>
</comment>
<feature type="signal peptide" evidence="1">
    <location>
        <begin position="1"/>
        <end position="23"/>
    </location>
</feature>
<sequence length="232" mass="24813">MMIRRSLSFALLSVLLAASPALARDAGICRGFNLEDDPLGVDLYEVTAPGRTYFVKGASSDGEDCPSTSPECQARSFLIAGDRVVVNRTAGGFACASYLNRKGSDVALWLPLSALRKSNAQPDWEGNWRNAKGNAILEIKEIKGGDISVNGSASYNNGQSVNTGEFNVFGEARESTLTFAYDGEKQGRIEDARSGDGTCTVRMAQLGPYIAVVDNNACGGLNVTFTGLYFRQ</sequence>
<dbReference type="EMBL" id="JBFNQD010000018">
    <property type="protein sequence ID" value="MEW9309817.1"/>
    <property type="molecule type" value="Genomic_DNA"/>
</dbReference>
<dbReference type="RefSeq" id="WP_367626417.1">
    <property type="nucleotide sequence ID" value="NZ_JBFNQD010000018.1"/>
</dbReference>